<organism evidence="1 2">
    <name type="scientific">Neotoma lepida</name>
    <name type="common">Desert woodrat</name>
    <dbReference type="NCBI Taxonomy" id="56216"/>
    <lineage>
        <taxon>Eukaryota</taxon>
        <taxon>Metazoa</taxon>
        <taxon>Chordata</taxon>
        <taxon>Craniata</taxon>
        <taxon>Vertebrata</taxon>
        <taxon>Euteleostomi</taxon>
        <taxon>Mammalia</taxon>
        <taxon>Eutheria</taxon>
        <taxon>Euarchontoglires</taxon>
        <taxon>Glires</taxon>
        <taxon>Rodentia</taxon>
        <taxon>Myomorpha</taxon>
        <taxon>Muroidea</taxon>
        <taxon>Cricetidae</taxon>
        <taxon>Neotominae</taxon>
        <taxon>Neotoma</taxon>
    </lineage>
</organism>
<name>A0A1A6HPH0_NEOLE</name>
<comment type="caution">
    <text evidence="1">The sequence shown here is derived from an EMBL/GenBank/DDBJ whole genome shotgun (WGS) entry which is preliminary data.</text>
</comment>
<dbReference type="EMBL" id="LZPO01017455">
    <property type="protein sequence ID" value="OBS80144.1"/>
    <property type="molecule type" value="Genomic_DNA"/>
</dbReference>
<evidence type="ECO:0000313" key="1">
    <source>
        <dbReference type="EMBL" id="OBS80144.1"/>
    </source>
</evidence>
<evidence type="ECO:0000313" key="2">
    <source>
        <dbReference type="Proteomes" id="UP000092124"/>
    </source>
</evidence>
<dbReference type="AlphaFoldDB" id="A0A1A6HPH0"/>
<protein>
    <submittedName>
        <fullName evidence="1">Uncharacterized protein</fullName>
    </submittedName>
</protein>
<accession>A0A1A6HPH0</accession>
<keyword evidence="2" id="KW-1185">Reference proteome</keyword>
<reference evidence="1 2" key="1">
    <citation type="submission" date="2016-06" db="EMBL/GenBank/DDBJ databases">
        <title>The Draft Genome Sequence and Annotation of the Desert Woodrat Neotoma lepida.</title>
        <authorList>
            <person name="Campbell M."/>
            <person name="Oakeson K.F."/>
            <person name="Yandell M."/>
            <person name="Halpert J.R."/>
            <person name="Dearing D."/>
        </authorList>
    </citation>
    <scope>NUCLEOTIDE SEQUENCE [LARGE SCALE GENOMIC DNA]</scope>
    <source>
        <strain evidence="1">417</strain>
        <tissue evidence="1">Liver</tissue>
    </source>
</reference>
<proteinExistence type="predicted"/>
<gene>
    <name evidence="1" type="ORF">A6R68_21654</name>
</gene>
<sequence length="29" mass="3382">MVIPVQLKVVMKSLWNCILHFSILQLQSL</sequence>
<dbReference type="Proteomes" id="UP000092124">
    <property type="component" value="Unassembled WGS sequence"/>
</dbReference>